<organism evidence="2 3">
    <name type="scientific">Portunus trituberculatus</name>
    <name type="common">Swimming crab</name>
    <name type="synonym">Neptunus trituberculatus</name>
    <dbReference type="NCBI Taxonomy" id="210409"/>
    <lineage>
        <taxon>Eukaryota</taxon>
        <taxon>Metazoa</taxon>
        <taxon>Ecdysozoa</taxon>
        <taxon>Arthropoda</taxon>
        <taxon>Crustacea</taxon>
        <taxon>Multicrustacea</taxon>
        <taxon>Malacostraca</taxon>
        <taxon>Eumalacostraca</taxon>
        <taxon>Eucarida</taxon>
        <taxon>Decapoda</taxon>
        <taxon>Pleocyemata</taxon>
        <taxon>Brachyura</taxon>
        <taxon>Eubrachyura</taxon>
        <taxon>Portunoidea</taxon>
        <taxon>Portunidae</taxon>
        <taxon>Portuninae</taxon>
        <taxon>Portunus</taxon>
    </lineage>
</organism>
<dbReference type="AlphaFoldDB" id="A0A5B7D1J7"/>
<dbReference type="Proteomes" id="UP000324222">
    <property type="component" value="Unassembled WGS sequence"/>
</dbReference>
<accession>A0A5B7D1J7</accession>
<dbReference type="EMBL" id="VSRR010000436">
    <property type="protein sequence ID" value="MPC15559.1"/>
    <property type="molecule type" value="Genomic_DNA"/>
</dbReference>
<protein>
    <submittedName>
        <fullName evidence="2">Uncharacterized protein</fullName>
    </submittedName>
</protein>
<reference evidence="2 3" key="1">
    <citation type="submission" date="2019-05" db="EMBL/GenBank/DDBJ databases">
        <title>Another draft genome of Portunus trituberculatus and its Hox gene families provides insights of decapod evolution.</title>
        <authorList>
            <person name="Jeong J.-H."/>
            <person name="Song I."/>
            <person name="Kim S."/>
            <person name="Choi T."/>
            <person name="Kim D."/>
            <person name="Ryu S."/>
            <person name="Kim W."/>
        </authorList>
    </citation>
    <scope>NUCLEOTIDE SEQUENCE [LARGE SCALE GENOMIC DNA]</scope>
    <source>
        <tissue evidence="2">Muscle</tissue>
    </source>
</reference>
<feature type="region of interest" description="Disordered" evidence="1">
    <location>
        <begin position="78"/>
        <end position="98"/>
    </location>
</feature>
<keyword evidence="3" id="KW-1185">Reference proteome</keyword>
<name>A0A5B7D1J7_PORTR</name>
<evidence type="ECO:0000313" key="3">
    <source>
        <dbReference type="Proteomes" id="UP000324222"/>
    </source>
</evidence>
<proteinExistence type="predicted"/>
<comment type="caution">
    <text evidence="2">The sequence shown here is derived from an EMBL/GenBank/DDBJ whole genome shotgun (WGS) entry which is preliminary data.</text>
</comment>
<gene>
    <name evidence="2" type="ORF">E2C01_008355</name>
</gene>
<sequence length="253" mass="27851">METSYGLGGRRREYCSGECTTRDTQKLSLGSVVYRSILVCFLYRVTSLELLERVAVRGETCFLCWGWQWRARRGSPAKRGLKEQTGLDTPLDDSGQAFRGSLPLAARGRSRMEGGRRGRTGRENRFTRDPDAEDAMAIKEADQRAGVYLEGEGRVVCLRDCCIDHSRQRYEEKNGIGEEGHGGDIDGMLLLLSEAMRRAGELRLGQTDDLTLLAAVDHGSLPGEAGECEAYDPLEAPGTVAGRGVVQTVFLDV</sequence>
<evidence type="ECO:0000256" key="1">
    <source>
        <dbReference type="SAM" id="MobiDB-lite"/>
    </source>
</evidence>
<evidence type="ECO:0000313" key="2">
    <source>
        <dbReference type="EMBL" id="MPC15559.1"/>
    </source>
</evidence>